<dbReference type="Gene3D" id="2.120.10.30">
    <property type="entry name" value="TolB, C-terminal domain"/>
    <property type="match status" value="1"/>
</dbReference>
<gene>
    <name evidence="2" type="ORF">PLOB_00037401</name>
</gene>
<dbReference type="EMBL" id="CALNXK010000054">
    <property type="protein sequence ID" value="CAH3134509.1"/>
    <property type="molecule type" value="Genomic_DNA"/>
</dbReference>
<name>A0ABN8P5G4_9CNID</name>
<organism evidence="2 3">
    <name type="scientific">Porites lobata</name>
    <dbReference type="NCBI Taxonomy" id="104759"/>
    <lineage>
        <taxon>Eukaryota</taxon>
        <taxon>Metazoa</taxon>
        <taxon>Cnidaria</taxon>
        <taxon>Anthozoa</taxon>
        <taxon>Hexacorallia</taxon>
        <taxon>Scleractinia</taxon>
        <taxon>Fungiina</taxon>
        <taxon>Poritidae</taxon>
        <taxon>Porites</taxon>
    </lineage>
</organism>
<reference evidence="2 3" key="1">
    <citation type="submission" date="2022-05" db="EMBL/GenBank/DDBJ databases">
        <authorList>
            <consortium name="Genoscope - CEA"/>
            <person name="William W."/>
        </authorList>
    </citation>
    <scope>NUCLEOTIDE SEQUENCE [LARGE SCALE GENOMIC DNA]</scope>
</reference>
<feature type="non-terminal residue" evidence="2">
    <location>
        <position position="1"/>
    </location>
</feature>
<keyword evidence="3" id="KW-1185">Reference proteome</keyword>
<evidence type="ECO:0000313" key="2">
    <source>
        <dbReference type="EMBL" id="CAH3134509.1"/>
    </source>
</evidence>
<dbReference type="Proteomes" id="UP001159405">
    <property type="component" value="Unassembled WGS sequence"/>
</dbReference>
<dbReference type="SUPFAM" id="SSF101898">
    <property type="entry name" value="NHL repeat"/>
    <property type="match status" value="1"/>
</dbReference>
<dbReference type="InterPro" id="IPR011042">
    <property type="entry name" value="6-blade_b-propeller_TolB-like"/>
</dbReference>
<feature type="region of interest" description="Disordered" evidence="1">
    <location>
        <begin position="78"/>
        <end position="113"/>
    </location>
</feature>
<protein>
    <submittedName>
        <fullName evidence="2">Uncharacterized protein</fullName>
    </submittedName>
</protein>
<feature type="non-terminal residue" evidence="2">
    <location>
        <position position="559"/>
    </location>
</feature>
<sequence>VRGTIGLLLKKGRQSALKKLRDGDVADEQLRSWIVDEMDNVNSKLDAMARKDLGASISHFKQGVILLNKAMNTKTSGKDSLNVVPAAGKKEEKKSDNASQTTEEMMAGAAEKNESSTLRGELMKLNLNSLDENAMLDAKKRFDDARRKATDAFCNEVLNPVDRILAMGVRLMAALLEKVDNPVNSLDLCISDLNELHSQPFVKENFRLELWKGIKSRFSKGERKQIVSMVCQINRIIYEFTSLVRTEDQTFYFLPCVQVGEVEIDPLRDSRMLKTLRKQKLGDCSLAWSFGQEGQQENQELKSAVSIATNTAGEFLVVDSKDKCVNKYDIYGNLTISGHTENMTDFGIVAAATDSDDSIYVLLSSVDFSNNRALRARVCVFDPLLQLKHEFAVGSNLEAVTVKTTNNHVLLVPGSFDPGRVTPSASLVGTLKEVYMVTSDPSGKEICQFSIKTCGKIQDIIAGDNCIMVLNVESVVFVFTSSNDSPVSYLVETFLVQVNARAITYHPRSKHVIVASQTKSYRSQLLFYSKKGKLERSIDLDVEKGYEITAAAVTRDGRI</sequence>
<evidence type="ECO:0000313" key="3">
    <source>
        <dbReference type="Proteomes" id="UP001159405"/>
    </source>
</evidence>
<evidence type="ECO:0000256" key="1">
    <source>
        <dbReference type="SAM" id="MobiDB-lite"/>
    </source>
</evidence>
<comment type="caution">
    <text evidence="2">The sequence shown here is derived from an EMBL/GenBank/DDBJ whole genome shotgun (WGS) entry which is preliminary data.</text>
</comment>
<accession>A0ABN8P5G4</accession>
<proteinExistence type="predicted"/>